<evidence type="ECO:0000256" key="1">
    <source>
        <dbReference type="ARBA" id="ARBA00022723"/>
    </source>
</evidence>
<dbReference type="InterPro" id="IPR001841">
    <property type="entry name" value="Znf_RING"/>
</dbReference>
<dbReference type="Gene3D" id="3.30.40.10">
    <property type="entry name" value="Zinc/RING finger domain, C3HC4 (zinc finger)"/>
    <property type="match status" value="1"/>
</dbReference>
<dbReference type="AlphaFoldDB" id="A0A4Y1R0H4"/>
<keyword evidence="2 4" id="KW-0863">Zinc-finger</keyword>
<name>A0A4Y1R0H4_PRUDU</name>
<dbReference type="SMART" id="SM00184">
    <property type="entry name" value="RING"/>
    <property type="match status" value="1"/>
</dbReference>
<dbReference type="SUPFAM" id="SSF57850">
    <property type="entry name" value="RING/U-box"/>
    <property type="match status" value="1"/>
</dbReference>
<dbReference type="Pfam" id="PF13639">
    <property type="entry name" value="zf-RING_2"/>
    <property type="match status" value="1"/>
</dbReference>
<dbReference type="PANTHER" id="PTHR45931:SF3">
    <property type="entry name" value="RING ZINC FINGER-CONTAINING PROTEIN"/>
    <property type="match status" value="1"/>
</dbReference>
<dbReference type="InterPro" id="IPR013083">
    <property type="entry name" value="Znf_RING/FYVE/PHD"/>
</dbReference>
<dbReference type="GO" id="GO:0061630">
    <property type="term" value="F:ubiquitin protein ligase activity"/>
    <property type="evidence" value="ECO:0007669"/>
    <property type="project" value="TreeGrafter"/>
</dbReference>
<protein>
    <submittedName>
        <fullName evidence="6">RING/U-box superfamily protein</fullName>
    </submittedName>
</protein>
<feature type="domain" description="RING-type" evidence="5">
    <location>
        <begin position="284"/>
        <end position="326"/>
    </location>
</feature>
<dbReference type="GO" id="GO:0008270">
    <property type="term" value="F:zinc ion binding"/>
    <property type="evidence" value="ECO:0007669"/>
    <property type="project" value="UniProtKB-KW"/>
</dbReference>
<organism evidence="6">
    <name type="scientific">Prunus dulcis</name>
    <name type="common">Almond</name>
    <name type="synonym">Amygdalus dulcis</name>
    <dbReference type="NCBI Taxonomy" id="3755"/>
    <lineage>
        <taxon>Eukaryota</taxon>
        <taxon>Viridiplantae</taxon>
        <taxon>Streptophyta</taxon>
        <taxon>Embryophyta</taxon>
        <taxon>Tracheophyta</taxon>
        <taxon>Spermatophyta</taxon>
        <taxon>Magnoliopsida</taxon>
        <taxon>eudicotyledons</taxon>
        <taxon>Gunneridae</taxon>
        <taxon>Pentapetalae</taxon>
        <taxon>rosids</taxon>
        <taxon>fabids</taxon>
        <taxon>Rosales</taxon>
        <taxon>Rosaceae</taxon>
        <taxon>Amygdaloideae</taxon>
        <taxon>Amygdaleae</taxon>
        <taxon>Prunus</taxon>
    </lineage>
</organism>
<keyword evidence="3" id="KW-0862">Zinc</keyword>
<evidence type="ECO:0000256" key="3">
    <source>
        <dbReference type="ARBA" id="ARBA00022833"/>
    </source>
</evidence>
<accession>A0A4Y1R0H4</accession>
<dbReference type="GO" id="GO:0005634">
    <property type="term" value="C:nucleus"/>
    <property type="evidence" value="ECO:0007669"/>
    <property type="project" value="TreeGrafter"/>
</dbReference>
<dbReference type="EMBL" id="AP019298">
    <property type="protein sequence ID" value="BBG97610.1"/>
    <property type="molecule type" value="Genomic_DNA"/>
</dbReference>
<dbReference type="GO" id="GO:0006511">
    <property type="term" value="P:ubiquitin-dependent protein catabolic process"/>
    <property type="evidence" value="ECO:0007669"/>
    <property type="project" value="TreeGrafter"/>
</dbReference>
<evidence type="ECO:0000256" key="4">
    <source>
        <dbReference type="PROSITE-ProRule" id="PRU00175"/>
    </source>
</evidence>
<evidence type="ECO:0000259" key="5">
    <source>
        <dbReference type="PROSITE" id="PS50089"/>
    </source>
</evidence>
<gene>
    <name evidence="6" type="ORF">Prudu_006798</name>
</gene>
<evidence type="ECO:0000313" key="6">
    <source>
        <dbReference type="EMBL" id="BBG97610.1"/>
    </source>
</evidence>
<sequence>MGTSVEGFLGETLCSISNSAVRYCPEISSMPRSSKSRVILSIGNHHDQPDHFRKDRFMDDANGSCKGKNLECVSGCSERNLRRKLDDEDDGTNCSQDACYAGSQSKAQITASKCVEVEVSTGSSSSSSLVDISLGAHEDAPLSTQGRLESRDDLHDVQNISTIAGSYLREGGCVERVSNSLSSDRTNKGSYTSTKVTQASKMQWPKWTVSHMLSLSSMEKVMNYYRVLNLADNLNDEAAYPAGSTLFLGGTAFQGESWVVRDDHYEPFKNKTPCIGNSARTDSCSICMIEYKDQDKIASLYYCSHEYHSDCIKEWLLKNNLCPMCRALAIIPEDYPCWDGDVRLLGLGALQIKGLLALIRGIYSYGLYRNMRIMLICNNEPSFSEENSESIMLLGTLAFDDPKRIAV</sequence>
<evidence type="ECO:0000256" key="2">
    <source>
        <dbReference type="ARBA" id="ARBA00022771"/>
    </source>
</evidence>
<dbReference type="InterPro" id="IPR051834">
    <property type="entry name" value="RING_finger_E3_ligase"/>
</dbReference>
<reference evidence="6" key="1">
    <citation type="journal article" date="2019" name="Science">
        <title>Mutation of a bHLH transcription factor allowed almond domestication.</title>
        <authorList>
            <person name="Sanchez-Perez R."/>
            <person name="Pavan S."/>
            <person name="Mazzeo R."/>
            <person name="Moldovan C."/>
            <person name="Aiese Cigliano R."/>
            <person name="Del Cueto J."/>
            <person name="Ricciardi F."/>
            <person name="Lotti C."/>
            <person name="Ricciardi L."/>
            <person name="Dicenta F."/>
            <person name="Lopez-Marques R.L."/>
            <person name="Lindberg Moller B."/>
        </authorList>
    </citation>
    <scope>NUCLEOTIDE SEQUENCE</scope>
</reference>
<proteinExistence type="predicted"/>
<dbReference type="PROSITE" id="PS50089">
    <property type="entry name" value="ZF_RING_2"/>
    <property type="match status" value="1"/>
</dbReference>
<keyword evidence="1" id="KW-0479">Metal-binding</keyword>
<dbReference type="PANTHER" id="PTHR45931">
    <property type="entry name" value="SI:CH211-59O9.10"/>
    <property type="match status" value="1"/>
</dbReference>